<comment type="caution">
    <text evidence="12">The sequence shown here is derived from an EMBL/GenBank/DDBJ whole genome shotgun (WGS) entry which is preliminary data.</text>
</comment>
<evidence type="ECO:0000256" key="1">
    <source>
        <dbReference type="ARBA" id="ARBA00004128"/>
    </source>
</evidence>
<feature type="transmembrane region" description="Helical" evidence="10">
    <location>
        <begin position="515"/>
        <end position="534"/>
    </location>
</feature>
<evidence type="ECO:0000256" key="7">
    <source>
        <dbReference type="ARBA" id="ARBA00022989"/>
    </source>
</evidence>
<dbReference type="EMBL" id="MCBR01022589">
    <property type="protein sequence ID" value="RKF51385.1"/>
    <property type="molecule type" value="Genomic_DNA"/>
</dbReference>
<evidence type="ECO:0000256" key="3">
    <source>
        <dbReference type="ARBA" id="ARBA00022448"/>
    </source>
</evidence>
<feature type="transmembrane region" description="Helical" evidence="10">
    <location>
        <begin position="383"/>
        <end position="403"/>
    </location>
</feature>
<evidence type="ECO:0000256" key="10">
    <source>
        <dbReference type="RuleBase" id="RU363073"/>
    </source>
</evidence>
<comment type="subcellular location">
    <subcellularLocation>
        <location evidence="1 10">Vacuole membrane</location>
        <topology evidence="1 10">Multi-pass membrane protein</topology>
    </subcellularLocation>
</comment>
<protein>
    <recommendedName>
        <fullName evidence="10">Autophagy-related protein</fullName>
    </recommendedName>
</protein>
<evidence type="ECO:0000256" key="6">
    <source>
        <dbReference type="ARBA" id="ARBA00022970"/>
    </source>
</evidence>
<dbReference type="SUPFAM" id="SSF103473">
    <property type="entry name" value="MFS general substrate transporter"/>
    <property type="match status" value="1"/>
</dbReference>
<keyword evidence="6 10" id="KW-0029">Amino-acid transport</keyword>
<keyword evidence="4 10" id="KW-0926">Vacuole</keyword>
<sequence length="690" mass="76597">MKSALIGQFIVEKSGPIFQLVRIRQYLEQNTVLDPLYPYFLDKKFVELKLHIYGKNRNKNCGFGKCSGEAAGTTTADSCAVMIPDYLPHPEQLHPLVEKRSSSVYSTQSVRSYNFSSYEADDERSSGDESVCPELDGQSDCLTQRHERDKLTISSRKELVGWYMYSFAAEVFIICGIGTFIPITLEQLARENGVLQSDNTTPCGSNSFHSLGKPSSNGSDSTETCLVYNLGIPVNTASFAMYTFSISVLIEALIVISISGAANYSKIRKRLLLTFAYSGAISTMLFIFIIPDVYFLAALLVVFSNICSGASFVLLNSFLPLIVRNHPRMLYQIALSREPENEMVHSTTTPLLSRLTVDESLPLKDPIITQLELSTQISSTGTGAGYSASLFFQCASVLIIWTLRSTTFSFQVVLFLAGLWWSIFTIPSAILLRPRQESALTTRNLRSSLHSLDWVYFVGKAWSLLWRIVKLARQSTDISLFLLAWLLLSDGIATVPGTTILYAKTILGMKSEELGLINIIVTATGIMGSFTWNFISQTFGLKPNQIILICICLLEVILLYGLCGFLPFVKNWSFIGLQQPWEIYPLCFVYGFVTSGLSSCCRSIFGELIPPGSEAVFYALYSITDRGSSIFGPAIVAAIIHKYGEFRLAFLFTAVLVGLPGPLIWFLDVNRGKKDGQKLAKILNRSRILT</sequence>
<reference evidence="12 13" key="1">
    <citation type="journal article" date="2018" name="BMC Genomics">
        <title>Comparative genome analyses reveal sequence features reflecting distinct modes of host-adaptation between dicot and monocot powdery mildew.</title>
        <authorList>
            <person name="Wu Y."/>
            <person name="Ma X."/>
            <person name="Pan Z."/>
            <person name="Kale S.D."/>
            <person name="Song Y."/>
            <person name="King H."/>
            <person name="Zhang Q."/>
            <person name="Presley C."/>
            <person name="Deng X."/>
            <person name="Wei C.I."/>
            <person name="Xiao S."/>
        </authorList>
    </citation>
    <scope>NUCLEOTIDE SEQUENCE [LARGE SCALE GENOMIC DNA]</scope>
    <source>
        <strain evidence="12">UCSC1</strain>
    </source>
</reference>
<feature type="transmembrane region" description="Helical" evidence="10">
    <location>
        <begin position="581"/>
        <end position="605"/>
    </location>
</feature>
<name>A0A420H1M3_9PEZI</name>
<dbReference type="Proteomes" id="UP000285405">
    <property type="component" value="Unassembled WGS sequence"/>
</dbReference>
<dbReference type="PANTHER" id="PTHR23519">
    <property type="entry name" value="AUTOPHAGY-RELATED PROTEIN 22"/>
    <property type="match status" value="1"/>
</dbReference>
<dbReference type="Pfam" id="PF11700">
    <property type="entry name" value="ATG22"/>
    <property type="match status" value="1"/>
</dbReference>
<feature type="transmembrane region" description="Helical" evidence="10">
    <location>
        <begin position="481"/>
        <end position="503"/>
    </location>
</feature>
<dbReference type="PANTHER" id="PTHR23519:SF1">
    <property type="entry name" value="AUTOPHAGY-RELATED PROTEIN 22"/>
    <property type="match status" value="1"/>
</dbReference>
<feature type="transmembrane region" description="Helical" evidence="10">
    <location>
        <begin position="546"/>
        <end position="569"/>
    </location>
</feature>
<evidence type="ECO:0000256" key="9">
    <source>
        <dbReference type="ARBA" id="ARBA00023136"/>
    </source>
</evidence>
<proteinExistence type="inferred from homology"/>
<feature type="transmembrane region" description="Helical" evidence="10">
    <location>
        <begin position="239"/>
        <end position="259"/>
    </location>
</feature>
<evidence type="ECO:0000256" key="8">
    <source>
        <dbReference type="ARBA" id="ARBA00023006"/>
    </source>
</evidence>
<keyword evidence="8 10" id="KW-0072">Autophagy</keyword>
<comment type="similarity">
    <text evidence="2 10">Belongs to the ATG22 family.</text>
</comment>
<feature type="transmembrane region" description="Helical" evidence="10">
    <location>
        <begin position="296"/>
        <end position="323"/>
    </location>
</feature>
<keyword evidence="7 10" id="KW-1133">Transmembrane helix</keyword>
<dbReference type="InterPro" id="IPR024671">
    <property type="entry name" value="Atg22-like"/>
</dbReference>
<feature type="transmembrane region" description="Helical" evidence="10">
    <location>
        <begin position="271"/>
        <end position="290"/>
    </location>
</feature>
<dbReference type="GO" id="GO:0005774">
    <property type="term" value="C:vacuolar membrane"/>
    <property type="evidence" value="ECO:0007669"/>
    <property type="project" value="UniProtKB-SubCell"/>
</dbReference>
<evidence type="ECO:0000256" key="11">
    <source>
        <dbReference type="SAM" id="MobiDB-lite"/>
    </source>
</evidence>
<dbReference type="InterPro" id="IPR036259">
    <property type="entry name" value="MFS_trans_sf"/>
</dbReference>
<keyword evidence="3 10" id="KW-0813">Transport</keyword>
<gene>
    <name evidence="12" type="ORF">GcC1_225016</name>
</gene>
<evidence type="ECO:0000256" key="2">
    <source>
        <dbReference type="ARBA" id="ARBA00006978"/>
    </source>
</evidence>
<feature type="transmembrane region" description="Helical" evidence="10">
    <location>
        <begin position="409"/>
        <end position="432"/>
    </location>
</feature>
<dbReference type="OrthoDB" id="192733at2759"/>
<evidence type="ECO:0000313" key="12">
    <source>
        <dbReference type="EMBL" id="RKF51385.1"/>
    </source>
</evidence>
<feature type="transmembrane region" description="Helical" evidence="10">
    <location>
        <begin position="617"/>
        <end position="641"/>
    </location>
</feature>
<evidence type="ECO:0000256" key="5">
    <source>
        <dbReference type="ARBA" id="ARBA00022692"/>
    </source>
</evidence>
<keyword evidence="5 10" id="KW-0812">Transmembrane</keyword>
<comment type="function">
    <text evidence="10">Vacuolar effluxer which mediate the efflux of amino acids resulting from autophagic degradation. The release of autophagic amino acids allows the maintenance of protein synthesis and viability during nitrogen starvation.</text>
</comment>
<feature type="region of interest" description="Disordered" evidence="11">
    <location>
        <begin position="116"/>
        <end position="136"/>
    </location>
</feature>
<dbReference type="GO" id="GO:0032974">
    <property type="term" value="P:amino acid transmembrane export from vacuole"/>
    <property type="evidence" value="ECO:0007669"/>
    <property type="project" value="InterPro"/>
</dbReference>
<feature type="transmembrane region" description="Helical" evidence="10">
    <location>
        <begin position="162"/>
        <end position="185"/>
    </location>
</feature>
<dbReference type="GO" id="GO:0006914">
    <property type="term" value="P:autophagy"/>
    <property type="evidence" value="ECO:0007669"/>
    <property type="project" value="UniProtKB-KW"/>
</dbReference>
<accession>A0A420H1M3</accession>
<dbReference type="InterPro" id="IPR044738">
    <property type="entry name" value="Atg22"/>
</dbReference>
<evidence type="ECO:0000313" key="13">
    <source>
        <dbReference type="Proteomes" id="UP000285405"/>
    </source>
</evidence>
<dbReference type="CDD" id="cd17483">
    <property type="entry name" value="MFS_Atg22_like"/>
    <property type="match status" value="1"/>
</dbReference>
<keyword evidence="9 10" id="KW-0472">Membrane</keyword>
<dbReference type="AlphaFoldDB" id="A0A420H1M3"/>
<organism evidence="12 13">
    <name type="scientific">Golovinomyces cichoracearum</name>
    <dbReference type="NCBI Taxonomy" id="62708"/>
    <lineage>
        <taxon>Eukaryota</taxon>
        <taxon>Fungi</taxon>
        <taxon>Dikarya</taxon>
        <taxon>Ascomycota</taxon>
        <taxon>Pezizomycotina</taxon>
        <taxon>Leotiomycetes</taxon>
        <taxon>Erysiphales</taxon>
        <taxon>Erysiphaceae</taxon>
        <taxon>Golovinomyces</taxon>
    </lineage>
</organism>
<dbReference type="InterPro" id="IPR050495">
    <property type="entry name" value="ATG22/LtaA_families"/>
</dbReference>
<feature type="transmembrane region" description="Helical" evidence="10">
    <location>
        <begin position="648"/>
        <end position="667"/>
    </location>
</feature>
<dbReference type="Gene3D" id="1.20.1250.20">
    <property type="entry name" value="MFS general substrate transporter like domains"/>
    <property type="match status" value="1"/>
</dbReference>
<evidence type="ECO:0000256" key="4">
    <source>
        <dbReference type="ARBA" id="ARBA00022554"/>
    </source>
</evidence>